<dbReference type="Proteomes" id="UP000001302">
    <property type="component" value="Chromosome"/>
</dbReference>
<dbReference type="PANTHER" id="PTHR45790">
    <property type="entry name" value="SIROHEME SYNTHASE-RELATED"/>
    <property type="match status" value="1"/>
</dbReference>
<dbReference type="InterPro" id="IPR019478">
    <property type="entry name" value="Sirohaem_synthase_dimer_dom"/>
</dbReference>
<dbReference type="InterPro" id="IPR014777">
    <property type="entry name" value="4pyrrole_Mease_sub1"/>
</dbReference>
<evidence type="ECO:0000259" key="19">
    <source>
        <dbReference type="Pfam" id="PF14824"/>
    </source>
</evidence>
<dbReference type="InterPro" id="IPR050161">
    <property type="entry name" value="Siro_Cobalamin_biosynth"/>
</dbReference>
<dbReference type="NCBIfam" id="NF004790">
    <property type="entry name" value="PRK06136.1"/>
    <property type="match status" value="1"/>
</dbReference>
<reference evidence="20 21" key="2">
    <citation type="journal article" date="2011" name="J. Bacteriol.">
        <title>Complete genome sequence of strain HTCC2503T of Parvularcula bermudensis, the type species of the order "Parvularculales" in the class Alphaproteobacteria.</title>
        <authorList>
            <person name="Oh H.M."/>
            <person name="Kang I."/>
            <person name="Vergin K.L."/>
            <person name="Kang D."/>
            <person name="Rhee K.H."/>
            <person name="Giovannoni S.J."/>
            <person name="Cho J.C."/>
        </authorList>
    </citation>
    <scope>NUCLEOTIDE SEQUENCE [LARGE SCALE GENOMIC DNA]</scope>
    <source>
        <strain evidence="21">ATCC BAA-594 / HTCC2503 / KCTC 12087</strain>
    </source>
</reference>
<dbReference type="SUPFAM" id="SSF75615">
    <property type="entry name" value="Siroheme synthase middle domains-like"/>
    <property type="match status" value="1"/>
</dbReference>
<feature type="active site" description="Proton donor" evidence="15">
    <location>
        <position position="270"/>
    </location>
</feature>
<sequence>MRYFPAFFDLRGRAVIVVGGGELAVRKLRLLMKADPFVTVVSAEDNSAVAAAFGDRVRRVARPLLPADLTPRPALIVIATEDEAAARVALDLAHQAGIPVNAVDRPAQCDVVIPSIVERGEMAIGISTGGAAPVLGRRVRERLEALLPARLGDLIAFAAERRDAVAHAVPASRRRGFWERLFDGPAAEAVLAGDQAAAETAFTQALSSVDEGQQQGHVAIIGAGPGDPELLTLKALRYLQEADVVLYDNLVSDAVLELIRRDAARHYVGKKRADHALPQEEIATLMIAHARQGARVVRLKGGDPFIFGRGGEELEALRAAGVAATIVPGITAAAGCAAATGIPLTHRGLSQAVTFVTAEAGKGGAPDINWSALAALRHTVAVYMGVRRAGQVANALIAAGRGGATPVAVIERGTLPEQRIIRTHLSALCAGVAHHEIKGPALLIIGEVAALADDGALREIVAQGGLAA</sequence>
<dbReference type="InterPro" id="IPR012409">
    <property type="entry name" value="Sirohaem_synth"/>
</dbReference>
<dbReference type="Gene3D" id="3.40.1010.10">
    <property type="entry name" value="Cobalt-precorrin-4 Transmethylase, Domain 1"/>
    <property type="match status" value="1"/>
</dbReference>
<dbReference type="FunFam" id="3.30.950.10:FF:000001">
    <property type="entry name" value="Siroheme synthase"/>
    <property type="match status" value="1"/>
</dbReference>
<dbReference type="HOGENOM" id="CLU_011276_2_2_5"/>
<dbReference type="InterPro" id="IPR028281">
    <property type="entry name" value="Sirohaem_synthase_central"/>
</dbReference>
<comment type="catalytic activity">
    <reaction evidence="13">
        <text>precorrin-2 + NAD(+) = sirohydrochlorin + NADH + 2 H(+)</text>
        <dbReference type="Rhea" id="RHEA:15613"/>
        <dbReference type="ChEBI" id="CHEBI:15378"/>
        <dbReference type="ChEBI" id="CHEBI:57540"/>
        <dbReference type="ChEBI" id="CHEBI:57945"/>
        <dbReference type="ChEBI" id="CHEBI:58351"/>
        <dbReference type="ChEBI" id="CHEBI:58827"/>
        <dbReference type="EC" id="1.3.1.76"/>
    </reaction>
</comment>
<dbReference type="PANTHER" id="PTHR45790:SF3">
    <property type="entry name" value="S-ADENOSYL-L-METHIONINE-DEPENDENT UROPORPHYRINOGEN III METHYLTRANSFERASE, CHLOROPLASTIC"/>
    <property type="match status" value="1"/>
</dbReference>
<evidence type="ECO:0000256" key="4">
    <source>
        <dbReference type="ARBA" id="ARBA00022603"/>
    </source>
</evidence>
<name>E0TFQ2_PARBH</name>
<dbReference type="SUPFAM" id="SSF53790">
    <property type="entry name" value="Tetrapyrrole methylase"/>
    <property type="match status" value="1"/>
</dbReference>
<dbReference type="NCBIfam" id="TIGR01470">
    <property type="entry name" value="cysG_Nterm"/>
    <property type="match status" value="1"/>
</dbReference>
<dbReference type="PROSITE" id="PS00839">
    <property type="entry name" value="SUMT_1"/>
    <property type="match status" value="1"/>
</dbReference>
<dbReference type="GO" id="GO:0009236">
    <property type="term" value="P:cobalamin biosynthetic process"/>
    <property type="evidence" value="ECO:0007669"/>
    <property type="project" value="UniProtKB-KW"/>
</dbReference>
<dbReference type="eggNOG" id="COG0007">
    <property type="taxonomic scope" value="Bacteria"/>
</dbReference>
<evidence type="ECO:0000256" key="15">
    <source>
        <dbReference type="PIRSR" id="PIRSR036426-1"/>
    </source>
</evidence>
<dbReference type="GO" id="GO:0043115">
    <property type="term" value="F:precorrin-2 dehydrogenase activity"/>
    <property type="evidence" value="ECO:0007669"/>
    <property type="project" value="UniProtKB-EC"/>
</dbReference>
<comment type="pathway">
    <text evidence="14">Cofactor biosynthesis; adenosylcobalamin biosynthesis; precorrin-2 from uroporphyrinogen III: step 1/1.</text>
</comment>
<dbReference type="CDD" id="cd11642">
    <property type="entry name" value="SUMT"/>
    <property type="match status" value="1"/>
</dbReference>
<dbReference type="InterPro" id="IPR006367">
    <property type="entry name" value="Sirohaem_synthase_N"/>
</dbReference>
<dbReference type="SUPFAM" id="SSF51735">
    <property type="entry name" value="NAD(P)-binding Rossmann-fold domains"/>
    <property type="match status" value="1"/>
</dbReference>
<dbReference type="NCBIfam" id="TIGR01469">
    <property type="entry name" value="cobA_cysG_Cterm"/>
    <property type="match status" value="1"/>
</dbReference>
<keyword evidence="6" id="KW-0949">S-adenosyl-L-methionine</keyword>
<comment type="similarity">
    <text evidence="2 16">Belongs to the precorrin methyltransferase family.</text>
</comment>
<feature type="active site" description="Proton acceptor" evidence="15">
    <location>
        <position position="248"/>
    </location>
</feature>
<dbReference type="PROSITE" id="PS00840">
    <property type="entry name" value="SUMT_2"/>
    <property type="match status" value="1"/>
</dbReference>
<evidence type="ECO:0000256" key="11">
    <source>
        <dbReference type="ARBA" id="ARBA00023268"/>
    </source>
</evidence>
<dbReference type="Pfam" id="PF14824">
    <property type="entry name" value="Sirohm_synth_M"/>
    <property type="match status" value="1"/>
</dbReference>
<evidence type="ECO:0000259" key="18">
    <source>
        <dbReference type="Pfam" id="PF10414"/>
    </source>
</evidence>
<dbReference type="eggNOG" id="COG1648">
    <property type="taxonomic scope" value="Bacteria"/>
</dbReference>
<dbReference type="Pfam" id="PF00590">
    <property type="entry name" value="TP_methylase"/>
    <property type="match status" value="1"/>
</dbReference>
<reference evidence="21" key="1">
    <citation type="submission" date="2010-08" db="EMBL/GenBank/DDBJ databases">
        <title>Genome sequence of Parvularcula bermudensis HTCC2503.</title>
        <authorList>
            <person name="Kang D.-M."/>
            <person name="Oh H.-M."/>
            <person name="Cho J.-C."/>
        </authorList>
    </citation>
    <scope>NUCLEOTIDE SEQUENCE [LARGE SCALE GENOMIC DNA]</scope>
    <source>
        <strain evidence="21">ATCC BAA-594 / HTCC2503 / KCTC 12087</strain>
    </source>
</reference>
<evidence type="ECO:0000256" key="12">
    <source>
        <dbReference type="ARBA" id="ARBA00025705"/>
    </source>
</evidence>
<dbReference type="UniPathway" id="UPA00262">
    <property type="reaction ID" value="UER00211"/>
</dbReference>
<dbReference type="InterPro" id="IPR006366">
    <property type="entry name" value="CobA/CysG_C"/>
</dbReference>
<evidence type="ECO:0000256" key="7">
    <source>
        <dbReference type="ARBA" id="ARBA00023002"/>
    </source>
</evidence>
<dbReference type="Gene3D" id="3.30.160.110">
    <property type="entry name" value="Siroheme synthase, domain 2"/>
    <property type="match status" value="1"/>
</dbReference>
<dbReference type="InterPro" id="IPR036291">
    <property type="entry name" value="NAD(P)-bd_dom_sf"/>
</dbReference>
<accession>E0TFQ2</accession>
<evidence type="ECO:0000256" key="14">
    <source>
        <dbReference type="ARBA" id="ARBA00060548"/>
    </source>
</evidence>
<evidence type="ECO:0000259" key="17">
    <source>
        <dbReference type="Pfam" id="PF00590"/>
    </source>
</evidence>
<dbReference type="GO" id="GO:0032259">
    <property type="term" value="P:methylation"/>
    <property type="evidence" value="ECO:0007669"/>
    <property type="project" value="UniProtKB-KW"/>
</dbReference>
<evidence type="ECO:0000313" key="20">
    <source>
        <dbReference type="EMBL" id="ADM09067.1"/>
    </source>
</evidence>
<dbReference type="Gene3D" id="3.30.950.10">
    <property type="entry name" value="Methyltransferase, Cobalt-precorrin-4 Transmethylase, Domain 2"/>
    <property type="match status" value="1"/>
</dbReference>
<comment type="pathway">
    <text evidence="1">Porphyrin-containing compound metabolism; siroheme biosynthesis; sirohydrochlorin from precorrin-2: step 1/1.</text>
</comment>
<evidence type="ECO:0000256" key="13">
    <source>
        <dbReference type="ARBA" id="ARBA00047561"/>
    </source>
</evidence>
<dbReference type="STRING" id="314260.PB2503_04962"/>
<dbReference type="RefSeq" id="WP_013300041.1">
    <property type="nucleotide sequence ID" value="NC_014414.1"/>
</dbReference>
<dbReference type="NCBIfam" id="NF007922">
    <property type="entry name" value="PRK10637.1"/>
    <property type="match status" value="1"/>
</dbReference>
<evidence type="ECO:0000256" key="16">
    <source>
        <dbReference type="RuleBase" id="RU003960"/>
    </source>
</evidence>
<keyword evidence="5 16" id="KW-0808">Transferase</keyword>
<evidence type="ECO:0000256" key="3">
    <source>
        <dbReference type="ARBA" id="ARBA00022573"/>
    </source>
</evidence>
<dbReference type="Gene3D" id="3.40.50.720">
    <property type="entry name" value="NAD(P)-binding Rossmann-like Domain"/>
    <property type="match status" value="1"/>
</dbReference>
<dbReference type="Pfam" id="PF10414">
    <property type="entry name" value="CysG_dimeriser"/>
    <property type="match status" value="1"/>
</dbReference>
<dbReference type="PIRSF" id="PIRSF036426">
    <property type="entry name" value="Sirohaem_synth"/>
    <property type="match status" value="1"/>
</dbReference>
<dbReference type="Pfam" id="PF13241">
    <property type="entry name" value="NAD_binding_7"/>
    <property type="match status" value="1"/>
</dbReference>
<gene>
    <name evidence="20" type="ordered locus">PB2503_04962</name>
</gene>
<dbReference type="GO" id="GO:0051287">
    <property type="term" value="F:NAD binding"/>
    <property type="evidence" value="ECO:0007669"/>
    <property type="project" value="InterPro"/>
</dbReference>
<dbReference type="EMBL" id="CP002156">
    <property type="protein sequence ID" value="ADM09067.1"/>
    <property type="molecule type" value="Genomic_DNA"/>
</dbReference>
<feature type="domain" description="Siroheme synthase central" evidence="19">
    <location>
        <begin position="119"/>
        <end position="145"/>
    </location>
</feature>
<comment type="pathway">
    <text evidence="12">Porphyrin-containing compound metabolism; siroheme biosynthesis; precorrin-2 from uroporphyrinogen III: step 1/1.</text>
</comment>
<evidence type="ECO:0000256" key="1">
    <source>
        <dbReference type="ARBA" id="ARBA00005010"/>
    </source>
</evidence>
<evidence type="ECO:0000256" key="10">
    <source>
        <dbReference type="ARBA" id="ARBA00023244"/>
    </source>
</evidence>
<evidence type="ECO:0000256" key="9">
    <source>
        <dbReference type="ARBA" id="ARBA00023239"/>
    </source>
</evidence>
<dbReference type="InterPro" id="IPR035996">
    <property type="entry name" value="4pyrrol_Methylase_sf"/>
</dbReference>
<dbReference type="OrthoDB" id="9815856at2"/>
<dbReference type="FunFam" id="3.40.1010.10:FF:000001">
    <property type="entry name" value="Siroheme synthase"/>
    <property type="match status" value="1"/>
</dbReference>
<keyword evidence="11" id="KW-0511">Multifunctional enzyme</keyword>
<evidence type="ECO:0000256" key="5">
    <source>
        <dbReference type="ARBA" id="ARBA00022679"/>
    </source>
</evidence>
<evidence type="ECO:0000256" key="2">
    <source>
        <dbReference type="ARBA" id="ARBA00005879"/>
    </source>
</evidence>
<proteinExistence type="inferred from homology"/>
<dbReference type="GO" id="GO:0051266">
    <property type="term" value="F:sirohydrochlorin ferrochelatase activity"/>
    <property type="evidence" value="ECO:0007669"/>
    <property type="project" value="InterPro"/>
</dbReference>
<dbReference type="GO" id="GO:0004851">
    <property type="term" value="F:uroporphyrin-III C-methyltransferase activity"/>
    <property type="evidence" value="ECO:0007669"/>
    <property type="project" value="InterPro"/>
</dbReference>
<keyword evidence="9" id="KW-0456">Lyase</keyword>
<organism evidence="20 21">
    <name type="scientific">Parvularcula bermudensis (strain ATCC BAA-594 / HTCC2503 / KCTC 12087)</name>
    <dbReference type="NCBI Taxonomy" id="314260"/>
    <lineage>
        <taxon>Bacteria</taxon>
        <taxon>Pseudomonadati</taxon>
        <taxon>Pseudomonadota</taxon>
        <taxon>Alphaproteobacteria</taxon>
        <taxon>Parvularculales</taxon>
        <taxon>Parvularculaceae</taxon>
        <taxon>Parvularcula</taxon>
    </lineage>
</organism>
<evidence type="ECO:0000256" key="6">
    <source>
        <dbReference type="ARBA" id="ARBA00022691"/>
    </source>
</evidence>
<dbReference type="InterPro" id="IPR014776">
    <property type="entry name" value="4pyrrole_Mease_sub2"/>
</dbReference>
<dbReference type="Gene3D" id="1.10.8.210">
    <property type="entry name" value="Sirohaem synthase, dimerisation domain"/>
    <property type="match status" value="1"/>
</dbReference>
<dbReference type="GO" id="GO:0019354">
    <property type="term" value="P:siroheme biosynthetic process"/>
    <property type="evidence" value="ECO:0007669"/>
    <property type="project" value="UniProtKB-UniPathway"/>
</dbReference>
<dbReference type="InterPro" id="IPR000878">
    <property type="entry name" value="4pyrrol_Mease"/>
</dbReference>
<feature type="domain" description="Sirohaem synthase dimerisation" evidence="18">
    <location>
        <begin position="150"/>
        <end position="206"/>
    </location>
</feature>
<keyword evidence="3" id="KW-0169">Cobalamin biosynthesis</keyword>
<protein>
    <submittedName>
        <fullName evidence="20">Uroporphyrin-III C-methyltransferase-like</fullName>
    </submittedName>
</protein>
<keyword evidence="7" id="KW-0560">Oxidoreductase</keyword>
<keyword evidence="4 16" id="KW-0489">Methyltransferase</keyword>
<keyword evidence="8" id="KW-0520">NAD</keyword>
<evidence type="ECO:0000256" key="8">
    <source>
        <dbReference type="ARBA" id="ARBA00023027"/>
    </source>
</evidence>
<dbReference type="KEGG" id="pbr:PB2503_04962"/>
<feature type="domain" description="Tetrapyrrole methylase" evidence="17">
    <location>
        <begin position="218"/>
        <end position="428"/>
    </location>
</feature>
<keyword evidence="21" id="KW-1185">Reference proteome</keyword>
<evidence type="ECO:0000313" key="21">
    <source>
        <dbReference type="Proteomes" id="UP000001302"/>
    </source>
</evidence>
<dbReference type="AlphaFoldDB" id="E0TFQ2"/>
<keyword evidence="10" id="KW-0627">Porphyrin biosynthesis</keyword>
<dbReference type="InterPro" id="IPR037115">
    <property type="entry name" value="Sirohaem_synt_dimer_dom_sf"/>
</dbReference>
<dbReference type="InterPro" id="IPR003043">
    <property type="entry name" value="Uropor_MeTrfase_CS"/>
</dbReference>